<comment type="caution">
    <text evidence="6">The sequence shown here is derived from an EMBL/GenBank/DDBJ whole genome shotgun (WGS) entry which is preliminary data.</text>
</comment>
<dbReference type="InterPro" id="IPR041677">
    <property type="entry name" value="DNA2/NAM7_AAA_11"/>
</dbReference>
<accession>A0ABD2NP17</accession>
<evidence type="ECO:0000313" key="6">
    <source>
        <dbReference type="EMBL" id="KAL3280167.1"/>
    </source>
</evidence>
<dbReference type="SUPFAM" id="SSF52540">
    <property type="entry name" value="P-loop containing nucleoside triphosphate hydrolases"/>
    <property type="match status" value="1"/>
</dbReference>
<dbReference type="PANTHER" id="PTHR45418">
    <property type="entry name" value="CANCER/TESTIS ANTIGEN 55"/>
    <property type="match status" value="1"/>
</dbReference>
<evidence type="ECO:0000256" key="4">
    <source>
        <dbReference type="ARBA" id="ARBA00048432"/>
    </source>
</evidence>
<dbReference type="GO" id="GO:0003678">
    <property type="term" value="F:DNA helicase activity"/>
    <property type="evidence" value="ECO:0007669"/>
    <property type="project" value="UniProtKB-EC"/>
</dbReference>
<dbReference type="InterPro" id="IPR041679">
    <property type="entry name" value="DNA2/NAM7-like_C"/>
</dbReference>
<dbReference type="CDD" id="cd18038">
    <property type="entry name" value="DEXXQc_Helz-like"/>
    <property type="match status" value="1"/>
</dbReference>
<comment type="catalytic activity">
    <reaction evidence="4">
        <text>ATP + H2O = ADP + phosphate + H(+)</text>
        <dbReference type="Rhea" id="RHEA:13065"/>
        <dbReference type="ChEBI" id="CHEBI:15377"/>
        <dbReference type="ChEBI" id="CHEBI:15378"/>
        <dbReference type="ChEBI" id="CHEBI:30616"/>
        <dbReference type="ChEBI" id="CHEBI:43474"/>
        <dbReference type="ChEBI" id="CHEBI:456216"/>
        <dbReference type="EC" id="3.6.4.12"/>
    </reaction>
    <physiologicalReaction direction="left-to-right" evidence="4">
        <dbReference type="Rhea" id="RHEA:13066"/>
    </physiologicalReaction>
</comment>
<gene>
    <name evidence="6" type="ORF">HHI36_017667</name>
</gene>
<evidence type="ECO:0000256" key="3">
    <source>
        <dbReference type="ARBA" id="ARBA00023158"/>
    </source>
</evidence>
<dbReference type="Pfam" id="PF13086">
    <property type="entry name" value="AAA_11"/>
    <property type="match status" value="2"/>
</dbReference>
<organism evidence="6 7">
    <name type="scientific">Cryptolaemus montrouzieri</name>
    <dbReference type="NCBI Taxonomy" id="559131"/>
    <lineage>
        <taxon>Eukaryota</taxon>
        <taxon>Metazoa</taxon>
        <taxon>Ecdysozoa</taxon>
        <taxon>Arthropoda</taxon>
        <taxon>Hexapoda</taxon>
        <taxon>Insecta</taxon>
        <taxon>Pterygota</taxon>
        <taxon>Neoptera</taxon>
        <taxon>Endopterygota</taxon>
        <taxon>Coleoptera</taxon>
        <taxon>Polyphaga</taxon>
        <taxon>Cucujiformia</taxon>
        <taxon>Coccinelloidea</taxon>
        <taxon>Coccinellidae</taxon>
        <taxon>Scymninae</taxon>
        <taxon>Scymnini</taxon>
        <taxon>Cryptolaemus</taxon>
    </lineage>
</organism>
<name>A0ABD2NP17_9CUCU</name>
<feature type="domain" description="Helicase ATP-binding" evidence="5">
    <location>
        <begin position="64"/>
        <end position="309"/>
    </location>
</feature>
<dbReference type="Gene3D" id="3.40.50.300">
    <property type="entry name" value="P-loop containing nucleotide triphosphate hydrolases"/>
    <property type="match status" value="2"/>
</dbReference>
<dbReference type="PANTHER" id="PTHR45418:SF1">
    <property type="entry name" value="CANCER_TESTIS ANTIGEN 55"/>
    <property type="match status" value="1"/>
</dbReference>
<dbReference type="Pfam" id="PF13087">
    <property type="entry name" value="AAA_12"/>
    <property type="match status" value="1"/>
</dbReference>
<dbReference type="Proteomes" id="UP001516400">
    <property type="component" value="Unassembled WGS sequence"/>
</dbReference>
<dbReference type="EMBL" id="JABFTP020000124">
    <property type="protein sequence ID" value="KAL3280167.1"/>
    <property type="molecule type" value="Genomic_DNA"/>
</dbReference>
<proteinExistence type="predicted"/>
<protein>
    <recommendedName>
        <fullName evidence="5">Helicase ATP-binding domain-containing protein</fullName>
    </recommendedName>
</protein>
<keyword evidence="2" id="KW-0963">Cytoplasm</keyword>
<dbReference type="GO" id="GO:0031047">
    <property type="term" value="P:regulatory ncRNA-mediated gene silencing"/>
    <property type="evidence" value="ECO:0007669"/>
    <property type="project" value="UniProtKB-KW"/>
</dbReference>
<dbReference type="InterPro" id="IPR027417">
    <property type="entry name" value="P-loop_NTPase"/>
</dbReference>
<reference evidence="6 7" key="1">
    <citation type="journal article" date="2021" name="BMC Biol.">
        <title>Horizontally acquired antibacterial genes associated with adaptive radiation of ladybird beetles.</title>
        <authorList>
            <person name="Li H.S."/>
            <person name="Tang X.F."/>
            <person name="Huang Y.H."/>
            <person name="Xu Z.Y."/>
            <person name="Chen M.L."/>
            <person name="Du X.Y."/>
            <person name="Qiu B.Y."/>
            <person name="Chen P.T."/>
            <person name="Zhang W."/>
            <person name="Slipinski A."/>
            <person name="Escalona H.E."/>
            <person name="Waterhouse R.M."/>
            <person name="Zwick A."/>
            <person name="Pang H."/>
        </authorList>
    </citation>
    <scope>NUCLEOTIDE SEQUENCE [LARGE SCALE GENOMIC DNA]</scope>
    <source>
        <strain evidence="6">SYSU2018</strain>
    </source>
</reference>
<keyword evidence="3" id="KW-0943">RNA-mediated gene silencing</keyword>
<keyword evidence="7" id="KW-1185">Reference proteome</keyword>
<evidence type="ECO:0000256" key="2">
    <source>
        <dbReference type="ARBA" id="ARBA00022490"/>
    </source>
</evidence>
<dbReference type="SMART" id="SM00487">
    <property type="entry name" value="DEXDc"/>
    <property type="match status" value="1"/>
</dbReference>
<evidence type="ECO:0000259" key="5">
    <source>
        <dbReference type="SMART" id="SM00487"/>
    </source>
</evidence>
<dbReference type="InterPro" id="IPR047187">
    <property type="entry name" value="SF1_C_Upf1"/>
</dbReference>
<dbReference type="GO" id="GO:0005737">
    <property type="term" value="C:cytoplasm"/>
    <property type="evidence" value="ECO:0007669"/>
    <property type="project" value="UniProtKB-SubCell"/>
</dbReference>
<dbReference type="AlphaFoldDB" id="A0ABD2NP17"/>
<evidence type="ECO:0000313" key="7">
    <source>
        <dbReference type="Proteomes" id="UP001516400"/>
    </source>
</evidence>
<sequence length="536" mass="60693">MVESYPTTEMDVAFQLGRIHLERAHQGIDNVCNKGVVDWLFPDSLHLRPYRQVYQLNDGDFLNKKIVRNLEQRTAVEKILNCSSRGAPYIVFGPPGTGKTVTIVEAIYQLLRMTQKKILVCAPANAACDMLASKLIPYCERNQLIRVHSETRERSTITPQIQQYSNMTSKGEFLPIKGSDLNHYRIVVTTLIFIGKFSGFKPDAVFIDEAAQALEPDVCVPLGIIRPEASIVLAGDPKQLGPIVQSNVAREYGLGVSMLERLMDTQETYKNQDPNFITMLIKNFRSHPDILDLPNKLFYEEKLQAISQEPINDPISRTSVYPKISSLFPVVKVANGLNAAGHAVEFCAVSAKERREGRSPSYFNPAEADMALKYVITLVHLKFHPDFQVKPSDIGIITPYIRQVYKIKLLLQAHGLNDVEVGSTESFQGREKRIIIISTVRAQHDLLKHDEKYSLGFVKKEKRFNVAMTRAISKLIVIGCPAVLATDEKWRGYMQMCRNFGAYYGAPYEERTKEKKKQIVDRFDSFPKFSNVKAEQ</sequence>
<comment type="subcellular location">
    <subcellularLocation>
        <location evidence="1">Cytoplasm</location>
    </subcellularLocation>
</comment>
<evidence type="ECO:0000256" key="1">
    <source>
        <dbReference type="ARBA" id="ARBA00004496"/>
    </source>
</evidence>
<dbReference type="InterPro" id="IPR014001">
    <property type="entry name" value="Helicase_ATP-bd"/>
</dbReference>
<dbReference type="InterPro" id="IPR026122">
    <property type="entry name" value="MOV-10/SDE3_DEXXQ/H-box"/>
</dbReference>
<dbReference type="CDD" id="cd18808">
    <property type="entry name" value="SF1_C_Upf1"/>
    <property type="match status" value="1"/>
</dbReference>